<comment type="caution">
    <text evidence="2">The sequence shown here is derived from an EMBL/GenBank/DDBJ whole genome shotgun (WGS) entry which is preliminary data.</text>
</comment>
<feature type="region of interest" description="Disordered" evidence="1">
    <location>
        <begin position="1"/>
        <end position="42"/>
    </location>
</feature>
<keyword evidence="3" id="KW-1185">Reference proteome</keyword>
<gene>
    <name evidence="2" type="ORF">JOC86_003755</name>
</gene>
<dbReference type="RefSeq" id="WP_205174383.1">
    <property type="nucleotide sequence ID" value="NZ_JAFBDZ010000004.1"/>
</dbReference>
<accession>A0ABS2NH48</accession>
<sequence length="61" mass="6804">MGLSKEAKKGSQQTKDVLNGPPLEPVKSKVLKPNETKRASDSISRNYYVQNLIAKKYGLKK</sequence>
<evidence type="ECO:0000313" key="2">
    <source>
        <dbReference type="EMBL" id="MBM7587182.1"/>
    </source>
</evidence>
<protein>
    <submittedName>
        <fullName evidence="2">Uncharacterized protein</fullName>
    </submittedName>
</protein>
<evidence type="ECO:0000256" key="1">
    <source>
        <dbReference type="SAM" id="MobiDB-lite"/>
    </source>
</evidence>
<proteinExistence type="predicted"/>
<name>A0ABS2NH48_9BACI</name>
<dbReference type="EMBL" id="JAFBDZ010000004">
    <property type="protein sequence ID" value="MBM7587182.1"/>
    <property type="molecule type" value="Genomic_DNA"/>
</dbReference>
<organism evidence="2 3">
    <name type="scientific">Rossellomorea pakistanensis</name>
    <dbReference type="NCBI Taxonomy" id="992288"/>
    <lineage>
        <taxon>Bacteria</taxon>
        <taxon>Bacillati</taxon>
        <taxon>Bacillota</taxon>
        <taxon>Bacilli</taxon>
        <taxon>Bacillales</taxon>
        <taxon>Bacillaceae</taxon>
        <taxon>Rossellomorea</taxon>
    </lineage>
</organism>
<dbReference type="Proteomes" id="UP001646157">
    <property type="component" value="Unassembled WGS sequence"/>
</dbReference>
<evidence type="ECO:0000313" key="3">
    <source>
        <dbReference type="Proteomes" id="UP001646157"/>
    </source>
</evidence>
<reference evidence="2 3" key="1">
    <citation type="submission" date="2021-01" db="EMBL/GenBank/DDBJ databases">
        <title>Genomic Encyclopedia of Type Strains, Phase IV (KMG-IV): sequencing the most valuable type-strain genomes for metagenomic binning, comparative biology and taxonomic classification.</title>
        <authorList>
            <person name="Goeker M."/>
        </authorList>
    </citation>
    <scope>NUCLEOTIDE SEQUENCE [LARGE SCALE GENOMIC DNA]</scope>
    <source>
        <strain evidence="2 3">DSM 24834</strain>
    </source>
</reference>